<keyword evidence="1" id="KW-0001">2Fe-2S</keyword>
<dbReference type="InterPro" id="IPR050584">
    <property type="entry name" value="Cholesterol_7-desaturase"/>
</dbReference>
<proteinExistence type="predicted"/>
<reference evidence="7 8" key="1">
    <citation type="submission" date="2018-08" db="EMBL/GenBank/DDBJ databases">
        <title>Sphingobium sp. EO9.</title>
        <authorList>
            <person name="Park Y."/>
            <person name="Kim K.H."/>
            <person name="Jeon C.O."/>
        </authorList>
    </citation>
    <scope>NUCLEOTIDE SEQUENCE [LARGE SCALE GENOMIC DNA]</scope>
    <source>
        <strain evidence="7 8">EO9</strain>
    </source>
</reference>
<keyword evidence="3" id="KW-0560">Oxidoreductase</keyword>
<evidence type="ECO:0000313" key="8">
    <source>
        <dbReference type="Proteomes" id="UP000283469"/>
    </source>
</evidence>
<dbReference type="SUPFAM" id="SSF55961">
    <property type="entry name" value="Bet v1-like"/>
    <property type="match status" value="1"/>
</dbReference>
<keyword evidence="2" id="KW-0479">Metal-binding</keyword>
<dbReference type="SUPFAM" id="SSF50022">
    <property type="entry name" value="ISP domain"/>
    <property type="match status" value="1"/>
</dbReference>
<evidence type="ECO:0000259" key="6">
    <source>
        <dbReference type="PROSITE" id="PS51296"/>
    </source>
</evidence>
<organism evidence="7 8">
    <name type="scientific">Sphingobium terrigena</name>
    <dbReference type="NCBI Taxonomy" id="2304063"/>
    <lineage>
        <taxon>Bacteria</taxon>
        <taxon>Pseudomonadati</taxon>
        <taxon>Pseudomonadota</taxon>
        <taxon>Alphaproteobacteria</taxon>
        <taxon>Sphingomonadales</taxon>
        <taxon>Sphingomonadaceae</taxon>
        <taxon>Sphingobium</taxon>
    </lineage>
</organism>
<evidence type="ECO:0000256" key="2">
    <source>
        <dbReference type="ARBA" id="ARBA00022723"/>
    </source>
</evidence>
<dbReference type="PANTHER" id="PTHR21266">
    <property type="entry name" value="IRON-SULFUR DOMAIN CONTAINING PROTEIN"/>
    <property type="match status" value="1"/>
</dbReference>
<dbReference type="Pfam" id="PF19112">
    <property type="entry name" value="VanA_C"/>
    <property type="match status" value="1"/>
</dbReference>
<dbReference type="InterPro" id="IPR017941">
    <property type="entry name" value="Rieske_2Fe-2S"/>
</dbReference>
<dbReference type="GO" id="GO:0046872">
    <property type="term" value="F:metal ion binding"/>
    <property type="evidence" value="ECO:0007669"/>
    <property type="project" value="UniProtKB-KW"/>
</dbReference>
<feature type="domain" description="Rieske" evidence="6">
    <location>
        <begin position="7"/>
        <end position="109"/>
    </location>
</feature>
<keyword evidence="7" id="KW-0223">Dioxygenase</keyword>
<dbReference type="AlphaFoldDB" id="A0A418YYG2"/>
<sequence length="356" mass="38890">MFPRNSWYVAAMSHELVDGGVLARTVCNLPLALFRKSDGTLGVVIDQCPHRLYPLSKGTVVDDGLRCGYHGLVFGTDGICREIPSQTEIPARACVRSFPVREAHGLVWIWPGDAALAQSAPLPAFDTGPGYQAGLDFTCLEPSATWGVAGPHHIAINANYMLAVDNLLDLTHTAFVHAATFDNAGVLDSERTIKALGDRQLVDFFGFKNSMSAPLRTGYMLDDAVPLFDNYLETYWYAPGIMILVHGAVAQGGDRETDGAIVLNTNIITPATETSCHYFWAQSVYRNRGEGKVRDLWDVMTRAAFAEDEETLRNQQANLEAFGSASLDDDVALVLKADKAIVLARRIVSRLTKLEA</sequence>
<dbReference type="OrthoDB" id="9800776at2"/>
<dbReference type="PANTHER" id="PTHR21266:SF60">
    <property type="entry name" value="3-KETOSTEROID-9-ALPHA-MONOOXYGENASE, OXYGENASE COMPONENT"/>
    <property type="match status" value="1"/>
</dbReference>
<dbReference type="InterPro" id="IPR044043">
    <property type="entry name" value="VanA_C_cat"/>
</dbReference>
<name>A0A418YYG2_9SPHN</name>
<evidence type="ECO:0000256" key="5">
    <source>
        <dbReference type="ARBA" id="ARBA00023014"/>
    </source>
</evidence>
<accession>A0A418YYG2</accession>
<evidence type="ECO:0000313" key="7">
    <source>
        <dbReference type="EMBL" id="RJG57911.1"/>
    </source>
</evidence>
<dbReference type="Gene3D" id="2.102.10.10">
    <property type="entry name" value="Rieske [2Fe-2S] iron-sulphur domain"/>
    <property type="match status" value="1"/>
</dbReference>
<dbReference type="EMBL" id="QVRA01000001">
    <property type="protein sequence ID" value="RJG57911.1"/>
    <property type="molecule type" value="Genomic_DNA"/>
</dbReference>
<keyword evidence="8" id="KW-1185">Reference proteome</keyword>
<dbReference type="GO" id="GO:0051213">
    <property type="term" value="F:dioxygenase activity"/>
    <property type="evidence" value="ECO:0007669"/>
    <property type="project" value="UniProtKB-KW"/>
</dbReference>
<evidence type="ECO:0000256" key="1">
    <source>
        <dbReference type="ARBA" id="ARBA00022714"/>
    </source>
</evidence>
<gene>
    <name evidence="7" type="ORF">D0Z70_01485</name>
</gene>
<dbReference type="InterPro" id="IPR036922">
    <property type="entry name" value="Rieske_2Fe-2S_sf"/>
</dbReference>
<protein>
    <submittedName>
        <fullName evidence="7">Aromatic ring-hydroxylating dioxygenase subunit alpha</fullName>
    </submittedName>
</protein>
<dbReference type="RefSeq" id="WP_119743631.1">
    <property type="nucleotide sequence ID" value="NZ_QVRA01000001.1"/>
</dbReference>
<keyword evidence="5" id="KW-0411">Iron-sulfur</keyword>
<keyword evidence="4" id="KW-0408">Iron</keyword>
<dbReference type="GO" id="GO:0051537">
    <property type="term" value="F:2 iron, 2 sulfur cluster binding"/>
    <property type="evidence" value="ECO:0007669"/>
    <property type="project" value="UniProtKB-KW"/>
</dbReference>
<evidence type="ECO:0000256" key="3">
    <source>
        <dbReference type="ARBA" id="ARBA00023002"/>
    </source>
</evidence>
<comment type="caution">
    <text evidence="7">The sequence shown here is derived from an EMBL/GenBank/DDBJ whole genome shotgun (WGS) entry which is preliminary data.</text>
</comment>
<dbReference type="Gene3D" id="3.90.380.10">
    <property type="entry name" value="Naphthalene 1,2-dioxygenase Alpha Subunit, Chain A, domain 1"/>
    <property type="match status" value="1"/>
</dbReference>
<evidence type="ECO:0000256" key="4">
    <source>
        <dbReference type="ARBA" id="ARBA00023004"/>
    </source>
</evidence>
<dbReference type="PROSITE" id="PS51296">
    <property type="entry name" value="RIESKE"/>
    <property type="match status" value="1"/>
</dbReference>
<dbReference type="Pfam" id="PF00355">
    <property type="entry name" value="Rieske"/>
    <property type="match status" value="1"/>
</dbReference>
<dbReference type="Proteomes" id="UP000283469">
    <property type="component" value="Unassembled WGS sequence"/>
</dbReference>